<dbReference type="InterPro" id="IPR051350">
    <property type="entry name" value="WD_repeat-ST_regulator"/>
</dbReference>
<dbReference type="PROSITE" id="PS50896">
    <property type="entry name" value="LISH"/>
    <property type="match status" value="1"/>
</dbReference>
<accession>A0AAD3DWC4</accession>
<dbReference type="CDD" id="cd00200">
    <property type="entry name" value="WD40"/>
    <property type="match status" value="1"/>
</dbReference>
<evidence type="ECO:0000256" key="4">
    <source>
        <dbReference type="SAM" id="MobiDB-lite"/>
    </source>
</evidence>
<evidence type="ECO:0000256" key="3">
    <source>
        <dbReference type="PROSITE-ProRule" id="PRU00221"/>
    </source>
</evidence>
<dbReference type="Proteomes" id="UP001054857">
    <property type="component" value="Unassembled WGS sequence"/>
</dbReference>
<evidence type="ECO:0000256" key="1">
    <source>
        <dbReference type="ARBA" id="ARBA00022574"/>
    </source>
</evidence>
<dbReference type="SMART" id="SM00320">
    <property type="entry name" value="WD40"/>
    <property type="match status" value="7"/>
</dbReference>
<gene>
    <name evidence="6" type="ORF">Agub_g11338</name>
</gene>
<dbReference type="Gene3D" id="2.130.10.10">
    <property type="entry name" value="YVTN repeat-like/Quinoprotein amine dehydrogenase"/>
    <property type="match status" value="1"/>
</dbReference>
<organism evidence="6 7">
    <name type="scientific">Astrephomene gubernaculifera</name>
    <dbReference type="NCBI Taxonomy" id="47775"/>
    <lineage>
        <taxon>Eukaryota</taxon>
        <taxon>Viridiplantae</taxon>
        <taxon>Chlorophyta</taxon>
        <taxon>core chlorophytes</taxon>
        <taxon>Chlorophyceae</taxon>
        <taxon>CS clade</taxon>
        <taxon>Chlamydomonadales</taxon>
        <taxon>Astrephomenaceae</taxon>
        <taxon>Astrephomene</taxon>
    </lineage>
</organism>
<keyword evidence="2" id="KW-0677">Repeat</keyword>
<dbReference type="PROSITE" id="PS50294">
    <property type="entry name" value="WD_REPEATS_REGION"/>
    <property type="match status" value="2"/>
</dbReference>
<keyword evidence="1 3" id="KW-0853">WD repeat</keyword>
<feature type="repeat" description="WD" evidence="3">
    <location>
        <begin position="279"/>
        <end position="319"/>
    </location>
</feature>
<dbReference type="SUPFAM" id="SSF50978">
    <property type="entry name" value="WD40 repeat-like"/>
    <property type="match status" value="1"/>
</dbReference>
<dbReference type="SMART" id="SM00668">
    <property type="entry name" value="CTLH"/>
    <property type="match status" value="1"/>
</dbReference>
<dbReference type="InterPro" id="IPR015943">
    <property type="entry name" value="WD40/YVTN_repeat-like_dom_sf"/>
</dbReference>
<dbReference type="Pfam" id="PF23627">
    <property type="entry name" value="LisH_WDR26"/>
    <property type="match status" value="1"/>
</dbReference>
<evidence type="ECO:0000256" key="2">
    <source>
        <dbReference type="ARBA" id="ARBA00022737"/>
    </source>
</evidence>
<feature type="repeat" description="WD" evidence="3">
    <location>
        <begin position="233"/>
        <end position="267"/>
    </location>
</feature>
<evidence type="ECO:0000259" key="5">
    <source>
        <dbReference type="PROSITE" id="PS50897"/>
    </source>
</evidence>
<dbReference type="PANTHER" id="PTHR22838">
    <property type="entry name" value="WD REPEAT PROTEIN 26-RELATED"/>
    <property type="match status" value="1"/>
</dbReference>
<keyword evidence="7" id="KW-1185">Reference proteome</keyword>
<sequence>MNGHTDDMEQAGGQHAVQERLGARKLINRTEFVRLLEQALHRLGYPDVATLLEQQAGIPMQPPSASQFRCAVLGGRWGEALDLLPQLSGSEEVLREARFLILQQKYLECLEGGELAGALTVLRREMAPLGVAHAQLHQLAALLLCPSGGPPASRTSWLGGGAAHRGHLMQLLQSKLPPHLLLPEGRLEVLVEQALEAQLSRCPYHNSCEGRLSLLSDYQAGVECLPTNTVQVLTRHSDEVWHIAFSHNGKMLASGSKDRTAILWSVSLPPAPFSVLHVLGGHSQPVALVSWSTDDSAVITCSEETLRVWDVATGQLMHCFSHHHDCVTSCAWLPPCSPLLGTTTGAAAGGTGGGAAAGGTGAAAGGAAGGAGGAAGGAASGPQHQRRLFLSGGADRSLVVADGGSGRELQRWKRTYRVQDLALTPDGGLLALAASDRRVHLLRLGDMREAALPPESCPITSLALSPDGRHLLVALQTGEVHRWALGGAAQRFVPALDTGPDPLDSLPAEPAAVYRFGDGKPGRFVLRCGFGGSEGTFVVHGSEDCMVYLWHRDSGELLLKLPGHSATVNAVAWNPAYPFMMASAADDRTIRVWLA</sequence>
<dbReference type="Pfam" id="PF00400">
    <property type="entry name" value="WD40"/>
    <property type="match status" value="3"/>
</dbReference>
<dbReference type="InterPro" id="IPR006594">
    <property type="entry name" value="LisH"/>
</dbReference>
<dbReference type="PROSITE" id="PS50082">
    <property type="entry name" value="WD_REPEATS_2"/>
    <property type="match status" value="3"/>
</dbReference>
<comment type="caution">
    <text evidence="6">The sequence shown here is derived from an EMBL/GenBank/DDBJ whole genome shotgun (WGS) entry which is preliminary data.</text>
</comment>
<reference evidence="6 7" key="1">
    <citation type="journal article" date="2021" name="Sci. Rep.">
        <title>Genome sequencing of the multicellular alga Astrephomene provides insights into convergent evolution of germ-soma differentiation.</title>
        <authorList>
            <person name="Yamashita S."/>
            <person name="Yamamoto K."/>
            <person name="Matsuzaki R."/>
            <person name="Suzuki S."/>
            <person name="Yamaguchi H."/>
            <person name="Hirooka S."/>
            <person name="Minakuchi Y."/>
            <person name="Miyagishima S."/>
            <person name="Kawachi M."/>
            <person name="Toyoda A."/>
            <person name="Nozaki H."/>
        </authorList>
    </citation>
    <scope>NUCLEOTIDE SEQUENCE [LARGE SCALE GENOMIC DNA]</scope>
    <source>
        <strain evidence="6 7">NIES-4017</strain>
    </source>
</reference>
<dbReference type="PANTHER" id="PTHR22838:SF0">
    <property type="entry name" value="WD REPEAT-CONTAINING PROTEIN 26"/>
    <property type="match status" value="1"/>
</dbReference>
<name>A0AAD3DWC4_9CHLO</name>
<proteinExistence type="predicted"/>
<dbReference type="AlphaFoldDB" id="A0AAD3DWC4"/>
<evidence type="ECO:0000313" key="7">
    <source>
        <dbReference type="Proteomes" id="UP001054857"/>
    </source>
</evidence>
<dbReference type="InterPro" id="IPR001680">
    <property type="entry name" value="WD40_rpt"/>
</dbReference>
<dbReference type="InterPro" id="IPR006595">
    <property type="entry name" value="CTLH_C"/>
</dbReference>
<dbReference type="InterPro" id="IPR036322">
    <property type="entry name" value="WD40_repeat_dom_sf"/>
</dbReference>
<feature type="non-terminal residue" evidence="6">
    <location>
        <position position="595"/>
    </location>
</feature>
<feature type="region of interest" description="Disordered" evidence="4">
    <location>
        <begin position="351"/>
        <end position="379"/>
    </location>
</feature>
<feature type="repeat" description="WD" evidence="3">
    <location>
        <begin position="561"/>
        <end position="595"/>
    </location>
</feature>
<feature type="domain" description="CTLH" evidence="5">
    <location>
        <begin position="61"/>
        <end position="117"/>
    </location>
</feature>
<evidence type="ECO:0000313" key="6">
    <source>
        <dbReference type="EMBL" id="GFR49315.1"/>
    </source>
</evidence>
<dbReference type="EMBL" id="BMAR01000029">
    <property type="protein sequence ID" value="GFR49315.1"/>
    <property type="molecule type" value="Genomic_DNA"/>
</dbReference>
<protein>
    <recommendedName>
        <fullName evidence="5">CTLH domain-containing protein</fullName>
    </recommendedName>
</protein>
<dbReference type="PROSITE" id="PS50897">
    <property type="entry name" value="CTLH"/>
    <property type="match status" value="1"/>
</dbReference>